<protein>
    <submittedName>
        <fullName evidence="2">Uncharacterized protein</fullName>
    </submittedName>
</protein>
<dbReference type="Proteomes" id="UP000547931">
    <property type="component" value="Unassembled WGS sequence"/>
</dbReference>
<evidence type="ECO:0000256" key="1">
    <source>
        <dbReference type="SAM" id="Phobius"/>
    </source>
</evidence>
<proteinExistence type="predicted"/>
<gene>
    <name evidence="2" type="ORF">C5470_04030</name>
</gene>
<keyword evidence="3" id="KW-1185">Reference proteome</keyword>
<sequence length="67" mass="7396">MYSKNNLVSDMNQFIRPIVIATVILSLPPVAALLLTGQGIKVLIKNTTKDPCPYVVWLEKKLSGANR</sequence>
<organism evidence="2 3">
    <name type="scientific">Photorhabdus stackebrandtii</name>
    <dbReference type="NCBI Taxonomy" id="1123042"/>
    <lineage>
        <taxon>Bacteria</taxon>
        <taxon>Pseudomonadati</taxon>
        <taxon>Pseudomonadota</taxon>
        <taxon>Gammaproteobacteria</taxon>
        <taxon>Enterobacterales</taxon>
        <taxon>Morganellaceae</taxon>
        <taxon>Photorhabdus</taxon>
    </lineage>
</organism>
<dbReference type="AlphaFoldDB" id="A0A7X5TKG5"/>
<comment type="caution">
    <text evidence="2">The sequence shown here is derived from an EMBL/GenBank/DDBJ whole genome shotgun (WGS) entry which is preliminary data.</text>
</comment>
<name>A0A7X5TKG5_9GAMM</name>
<reference evidence="2 3" key="1">
    <citation type="submission" date="2018-02" db="EMBL/GenBank/DDBJ databases">
        <authorList>
            <person name="Machado R.A."/>
        </authorList>
    </citation>
    <scope>NUCLEOTIDE SEQUENCE [LARGE SCALE GENOMIC DNA]</scope>
    <source>
        <strain evidence="2 3">DSM 23271</strain>
    </source>
</reference>
<keyword evidence="1" id="KW-1133">Transmembrane helix</keyword>
<dbReference type="EMBL" id="PUJV01000003">
    <property type="protein sequence ID" value="NHB95628.1"/>
    <property type="molecule type" value="Genomic_DNA"/>
</dbReference>
<evidence type="ECO:0000313" key="3">
    <source>
        <dbReference type="Proteomes" id="UP000547931"/>
    </source>
</evidence>
<keyword evidence="1" id="KW-0812">Transmembrane</keyword>
<accession>A0A7X5TKG5</accession>
<keyword evidence="1" id="KW-0472">Membrane</keyword>
<evidence type="ECO:0000313" key="2">
    <source>
        <dbReference type="EMBL" id="NHB95628.1"/>
    </source>
</evidence>
<feature type="transmembrane region" description="Helical" evidence="1">
    <location>
        <begin position="14"/>
        <end position="35"/>
    </location>
</feature>